<dbReference type="SUPFAM" id="SSF48371">
    <property type="entry name" value="ARM repeat"/>
    <property type="match status" value="1"/>
</dbReference>
<name>A0ABP1KFK5_9EUKA</name>
<evidence type="ECO:0000313" key="2">
    <source>
        <dbReference type="EMBL" id="CAL6060752.1"/>
    </source>
</evidence>
<comment type="caution">
    <text evidence="2">The sequence shown here is derived from an EMBL/GenBank/DDBJ whole genome shotgun (WGS) entry which is preliminary data.</text>
</comment>
<reference evidence="2 3" key="1">
    <citation type="submission" date="2024-07" db="EMBL/GenBank/DDBJ databases">
        <authorList>
            <person name="Akdeniz Z."/>
        </authorList>
    </citation>
    <scope>NUCLEOTIDE SEQUENCE [LARGE SCALE GENOMIC DNA]</scope>
</reference>
<keyword evidence="3" id="KW-1185">Reference proteome</keyword>
<dbReference type="InterPro" id="IPR016024">
    <property type="entry name" value="ARM-type_fold"/>
</dbReference>
<accession>A0ABP1KFK5</accession>
<sequence length="264" mass="29774">MGCANSVSPPEPPIISNDQPEQKSDEFLDAFVTARTFILSGIPIYQQSLNKLLSLVSTPTPYSKSAFIFQSICELLTESAPHQSTQLLLIILCYLLHRIYVQFDPDVQTALISHIKQLTINGVEVEFLKTGLASFSIDSVQKMKETERSGNWFQDVFKIIQCSQNTYLEGWSGIQQIISESESRVVQCGINALEVYIIRENELDIEVLKQLANNEDNGVRQKVARICTENVGNEKYGQQIKEIIIQMKNGEQNEEVQKILDGVE</sequence>
<organism evidence="2 3">
    <name type="scientific">Hexamita inflata</name>
    <dbReference type="NCBI Taxonomy" id="28002"/>
    <lineage>
        <taxon>Eukaryota</taxon>
        <taxon>Metamonada</taxon>
        <taxon>Diplomonadida</taxon>
        <taxon>Hexamitidae</taxon>
        <taxon>Hexamitinae</taxon>
        <taxon>Hexamita</taxon>
    </lineage>
</organism>
<proteinExistence type="predicted"/>
<feature type="region of interest" description="Disordered" evidence="1">
    <location>
        <begin position="1"/>
        <end position="21"/>
    </location>
</feature>
<evidence type="ECO:0000313" key="3">
    <source>
        <dbReference type="Proteomes" id="UP001642409"/>
    </source>
</evidence>
<evidence type="ECO:0000256" key="1">
    <source>
        <dbReference type="SAM" id="MobiDB-lite"/>
    </source>
</evidence>
<dbReference type="Proteomes" id="UP001642409">
    <property type="component" value="Unassembled WGS sequence"/>
</dbReference>
<dbReference type="EMBL" id="CAXDID020000231">
    <property type="protein sequence ID" value="CAL6060752.1"/>
    <property type="molecule type" value="Genomic_DNA"/>
</dbReference>
<gene>
    <name evidence="2" type="ORF">HINF_LOCUS49379</name>
</gene>
<protein>
    <submittedName>
        <fullName evidence="2">Armadillo-type_fold</fullName>
    </submittedName>
</protein>